<dbReference type="Gene3D" id="1.20.5.340">
    <property type="match status" value="1"/>
</dbReference>
<comment type="caution">
    <text evidence="2">The sequence shown here is derived from an EMBL/GenBank/DDBJ whole genome shotgun (WGS) entry which is preliminary data.</text>
</comment>
<protein>
    <recommendedName>
        <fullName evidence="4">Phenylalanyl-tRNA synthetase subunit beta</fullName>
    </recommendedName>
</protein>
<sequence>MANHPIDQKLTGLEKKVNELIRAYQSEKAKTSQLESKNQSLKTEVADLKAKLADFQNQYKIAKIVSSTTVEKDESVELKNKLNEYIKEIDRCIAHMS</sequence>
<dbReference type="RefSeq" id="WP_068218241.1">
    <property type="nucleotide sequence ID" value="NZ_CP139724.1"/>
</dbReference>
<evidence type="ECO:0000256" key="1">
    <source>
        <dbReference type="SAM" id="Coils"/>
    </source>
</evidence>
<dbReference type="STRING" id="333140.AWW68_06675"/>
<organism evidence="2 3">
    <name type="scientific">Roseivirga spongicola</name>
    <dbReference type="NCBI Taxonomy" id="333140"/>
    <lineage>
        <taxon>Bacteria</taxon>
        <taxon>Pseudomonadati</taxon>
        <taxon>Bacteroidota</taxon>
        <taxon>Cytophagia</taxon>
        <taxon>Cytophagales</taxon>
        <taxon>Roseivirgaceae</taxon>
        <taxon>Roseivirga</taxon>
    </lineage>
</organism>
<evidence type="ECO:0000313" key="2">
    <source>
        <dbReference type="EMBL" id="KYG78447.1"/>
    </source>
</evidence>
<name>A0A150XI97_9BACT</name>
<dbReference type="Proteomes" id="UP000075606">
    <property type="component" value="Unassembled WGS sequence"/>
</dbReference>
<dbReference type="EMBL" id="LRPC01000001">
    <property type="protein sequence ID" value="KYG78447.1"/>
    <property type="molecule type" value="Genomic_DNA"/>
</dbReference>
<gene>
    <name evidence="2" type="ORF">AWW68_06675</name>
</gene>
<proteinExistence type="predicted"/>
<accession>A0A150XI97</accession>
<evidence type="ECO:0000313" key="3">
    <source>
        <dbReference type="Proteomes" id="UP000075606"/>
    </source>
</evidence>
<dbReference type="AlphaFoldDB" id="A0A150XI97"/>
<feature type="coiled-coil region" evidence="1">
    <location>
        <begin position="10"/>
        <end position="65"/>
    </location>
</feature>
<keyword evidence="3" id="KW-1185">Reference proteome</keyword>
<keyword evidence="1" id="KW-0175">Coiled coil</keyword>
<evidence type="ECO:0008006" key="4">
    <source>
        <dbReference type="Google" id="ProtNLM"/>
    </source>
</evidence>
<reference evidence="2 3" key="1">
    <citation type="submission" date="2016-01" db="EMBL/GenBank/DDBJ databases">
        <title>Genome sequencing of Roseivirga spongicola UST030701-084.</title>
        <authorList>
            <person name="Selvaratnam C."/>
            <person name="Thevarajoo S."/>
            <person name="Goh K.M."/>
            <person name="Ee R."/>
            <person name="Chan K.-G."/>
            <person name="Chong C.S."/>
        </authorList>
    </citation>
    <scope>NUCLEOTIDE SEQUENCE [LARGE SCALE GENOMIC DNA]</scope>
    <source>
        <strain evidence="2 3">UST030701-084</strain>
    </source>
</reference>